<organism evidence="2 3">
    <name type="scientific">Dyadobacter arcticus</name>
    <dbReference type="NCBI Taxonomy" id="1078754"/>
    <lineage>
        <taxon>Bacteria</taxon>
        <taxon>Pseudomonadati</taxon>
        <taxon>Bacteroidota</taxon>
        <taxon>Cytophagia</taxon>
        <taxon>Cytophagales</taxon>
        <taxon>Spirosomataceae</taxon>
        <taxon>Dyadobacter</taxon>
    </lineage>
</organism>
<evidence type="ECO:0000313" key="3">
    <source>
        <dbReference type="Proteomes" id="UP001179181"/>
    </source>
</evidence>
<proteinExistence type="predicted"/>
<sequence length="68" mass="7882">MTDLKLYTKISMLPAQQKSELVRIIDSLNPDLIGKKRKTNKRVAGKAKGLIEMKDNFDEPFSEFHIYK</sequence>
<accession>A0ABX0UFL8</accession>
<keyword evidence="3" id="KW-1185">Reference proteome</keyword>
<evidence type="ECO:0000313" key="2">
    <source>
        <dbReference type="EMBL" id="NIJ51796.1"/>
    </source>
</evidence>
<feature type="domain" description="DUF2281" evidence="1">
    <location>
        <begin position="5"/>
        <end position="67"/>
    </location>
</feature>
<comment type="caution">
    <text evidence="2">The sequence shown here is derived from an EMBL/GenBank/DDBJ whole genome shotgun (WGS) entry which is preliminary data.</text>
</comment>
<protein>
    <recommendedName>
        <fullName evidence="1">DUF2281 domain-containing protein</fullName>
    </recommendedName>
</protein>
<name>A0ABX0UFL8_9BACT</name>
<dbReference type="EMBL" id="JAASQJ010000001">
    <property type="protein sequence ID" value="NIJ51796.1"/>
    <property type="molecule type" value="Genomic_DNA"/>
</dbReference>
<evidence type="ECO:0000259" key="1">
    <source>
        <dbReference type="Pfam" id="PF10047"/>
    </source>
</evidence>
<gene>
    <name evidence="2" type="ORF">FHS68_000952</name>
</gene>
<reference evidence="2 3" key="1">
    <citation type="submission" date="2020-03" db="EMBL/GenBank/DDBJ databases">
        <title>Genomic Encyclopedia of Type Strains, Phase IV (KMG-IV): sequencing the most valuable type-strain genomes for metagenomic binning, comparative biology and taxonomic classification.</title>
        <authorList>
            <person name="Goeker M."/>
        </authorList>
    </citation>
    <scope>NUCLEOTIDE SEQUENCE [LARGE SCALE GENOMIC DNA]</scope>
    <source>
        <strain evidence="2 3">DSM 102865</strain>
    </source>
</reference>
<dbReference type="RefSeq" id="WP_167267676.1">
    <property type="nucleotide sequence ID" value="NZ_JAASQJ010000001.1"/>
</dbReference>
<dbReference type="Pfam" id="PF10047">
    <property type="entry name" value="DUF2281"/>
    <property type="match status" value="1"/>
</dbReference>
<dbReference type="Proteomes" id="UP001179181">
    <property type="component" value="Unassembled WGS sequence"/>
</dbReference>
<dbReference type="InterPro" id="IPR018739">
    <property type="entry name" value="DUF2281"/>
</dbReference>